<sequence>MPGKFGDWILQFCLSQFSKYLSQKELGRSSPRRPVAQHGTLLAQEAVGEAQHDGVLRLEGSRVASVLRHLGQVENPQHERDGGGLRVVHVVAPGCAAPEPAVLGAA</sequence>
<comment type="caution">
    <text evidence="1">The sequence shown here is derived from an EMBL/GenBank/DDBJ whole genome shotgun (WGS) entry which is preliminary data.</text>
</comment>
<evidence type="ECO:0000313" key="2">
    <source>
        <dbReference type="Proteomes" id="UP000324222"/>
    </source>
</evidence>
<accession>A0A5B7GLM8</accession>
<dbReference type="EMBL" id="VSRR010018222">
    <property type="protein sequence ID" value="MPC61110.1"/>
    <property type="molecule type" value="Genomic_DNA"/>
</dbReference>
<reference evidence="1 2" key="1">
    <citation type="submission" date="2019-05" db="EMBL/GenBank/DDBJ databases">
        <title>Another draft genome of Portunus trituberculatus and its Hox gene families provides insights of decapod evolution.</title>
        <authorList>
            <person name="Jeong J.-H."/>
            <person name="Song I."/>
            <person name="Kim S."/>
            <person name="Choi T."/>
            <person name="Kim D."/>
            <person name="Ryu S."/>
            <person name="Kim W."/>
        </authorList>
    </citation>
    <scope>NUCLEOTIDE SEQUENCE [LARGE SCALE GENOMIC DNA]</scope>
    <source>
        <tissue evidence="1">Muscle</tissue>
    </source>
</reference>
<keyword evidence="2" id="KW-1185">Reference proteome</keyword>
<organism evidence="1 2">
    <name type="scientific">Portunus trituberculatus</name>
    <name type="common">Swimming crab</name>
    <name type="synonym">Neptunus trituberculatus</name>
    <dbReference type="NCBI Taxonomy" id="210409"/>
    <lineage>
        <taxon>Eukaryota</taxon>
        <taxon>Metazoa</taxon>
        <taxon>Ecdysozoa</taxon>
        <taxon>Arthropoda</taxon>
        <taxon>Crustacea</taxon>
        <taxon>Multicrustacea</taxon>
        <taxon>Malacostraca</taxon>
        <taxon>Eumalacostraca</taxon>
        <taxon>Eucarida</taxon>
        <taxon>Decapoda</taxon>
        <taxon>Pleocyemata</taxon>
        <taxon>Brachyura</taxon>
        <taxon>Eubrachyura</taxon>
        <taxon>Portunoidea</taxon>
        <taxon>Portunidae</taxon>
        <taxon>Portuninae</taxon>
        <taxon>Portunus</taxon>
    </lineage>
</organism>
<proteinExistence type="predicted"/>
<evidence type="ECO:0000313" key="1">
    <source>
        <dbReference type="EMBL" id="MPC61110.1"/>
    </source>
</evidence>
<dbReference type="Proteomes" id="UP000324222">
    <property type="component" value="Unassembled WGS sequence"/>
</dbReference>
<protein>
    <submittedName>
        <fullName evidence="1">Uncharacterized protein</fullName>
    </submittedName>
</protein>
<dbReference type="AlphaFoldDB" id="A0A5B7GLM8"/>
<gene>
    <name evidence="1" type="ORF">E2C01_055173</name>
</gene>
<name>A0A5B7GLM8_PORTR</name>